<evidence type="ECO:0000256" key="2">
    <source>
        <dbReference type="ARBA" id="ARBA00006787"/>
    </source>
</evidence>
<sequence>MDTVSWQDIAFSTTQYNVTKAHYQDGCRTHLYRMVLDLPQRRLHSCQRLLRRTLEFPAINQGQATAQPYRHAYFAADAVDHGRAWGPAQVLLKASLPLVTSTDLTAVQQPAVAGVEGAGRGSNKGSRQQEPAAAGVEDAAGVVTESWAPGPHCFVQEPFFVPRPGGVSEDDGWIIVGVHNAETRRGEVSILDAQ</sequence>
<gene>
    <name evidence="6" type="ORF">HaLaN_20914</name>
</gene>
<keyword evidence="7" id="KW-1185">Reference proteome</keyword>
<reference evidence="6 7" key="1">
    <citation type="submission" date="2020-02" db="EMBL/GenBank/DDBJ databases">
        <title>Draft genome sequence of Haematococcus lacustris strain NIES-144.</title>
        <authorList>
            <person name="Morimoto D."/>
            <person name="Nakagawa S."/>
            <person name="Yoshida T."/>
            <person name="Sawayama S."/>
        </authorList>
    </citation>
    <scope>NUCLEOTIDE SEQUENCE [LARGE SCALE GENOMIC DNA]</scope>
    <source>
        <strain evidence="6 7">NIES-144</strain>
    </source>
</reference>
<name>A0A699ZKN5_HAELA</name>
<dbReference type="GO" id="GO:0046872">
    <property type="term" value="F:metal ion binding"/>
    <property type="evidence" value="ECO:0007669"/>
    <property type="project" value="UniProtKB-KW"/>
</dbReference>
<feature type="region of interest" description="Disordered" evidence="5">
    <location>
        <begin position="115"/>
        <end position="138"/>
    </location>
</feature>
<dbReference type="EMBL" id="BLLF01002245">
    <property type="protein sequence ID" value="GFH23317.1"/>
    <property type="molecule type" value="Genomic_DNA"/>
</dbReference>
<organism evidence="6 7">
    <name type="scientific">Haematococcus lacustris</name>
    <name type="common">Green alga</name>
    <name type="synonym">Haematococcus pluvialis</name>
    <dbReference type="NCBI Taxonomy" id="44745"/>
    <lineage>
        <taxon>Eukaryota</taxon>
        <taxon>Viridiplantae</taxon>
        <taxon>Chlorophyta</taxon>
        <taxon>core chlorophytes</taxon>
        <taxon>Chlorophyceae</taxon>
        <taxon>CS clade</taxon>
        <taxon>Chlamydomonadales</taxon>
        <taxon>Haematococcaceae</taxon>
        <taxon>Haematococcus</taxon>
    </lineage>
</organism>
<feature type="non-terminal residue" evidence="6">
    <location>
        <position position="1"/>
    </location>
</feature>
<dbReference type="GO" id="GO:0010436">
    <property type="term" value="F:carotenoid dioxygenase activity"/>
    <property type="evidence" value="ECO:0007669"/>
    <property type="project" value="TreeGrafter"/>
</dbReference>
<keyword evidence="3" id="KW-0479">Metal-binding</keyword>
<evidence type="ECO:0000256" key="5">
    <source>
        <dbReference type="SAM" id="MobiDB-lite"/>
    </source>
</evidence>
<accession>A0A699ZKN5</accession>
<keyword evidence="4" id="KW-0408">Iron</keyword>
<comment type="caution">
    <text evidence="6">The sequence shown here is derived from an EMBL/GenBank/DDBJ whole genome shotgun (WGS) entry which is preliminary data.</text>
</comment>
<evidence type="ECO:0000256" key="1">
    <source>
        <dbReference type="ARBA" id="ARBA00001954"/>
    </source>
</evidence>
<dbReference type="InterPro" id="IPR004294">
    <property type="entry name" value="Carotenoid_Oase"/>
</dbReference>
<comment type="cofactor">
    <cofactor evidence="1">
        <name>Fe(2+)</name>
        <dbReference type="ChEBI" id="CHEBI:29033"/>
    </cofactor>
</comment>
<evidence type="ECO:0000313" key="7">
    <source>
        <dbReference type="Proteomes" id="UP000485058"/>
    </source>
</evidence>
<dbReference type="PANTHER" id="PTHR10543:SF138">
    <property type="entry name" value="CAROTENOID OXYGENASE"/>
    <property type="match status" value="1"/>
</dbReference>
<dbReference type="PANTHER" id="PTHR10543">
    <property type="entry name" value="BETA-CAROTENE DIOXYGENASE"/>
    <property type="match status" value="1"/>
</dbReference>
<dbReference type="Proteomes" id="UP000485058">
    <property type="component" value="Unassembled WGS sequence"/>
</dbReference>
<proteinExistence type="inferred from homology"/>
<evidence type="ECO:0000313" key="6">
    <source>
        <dbReference type="EMBL" id="GFH23317.1"/>
    </source>
</evidence>
<protein>
    <submittedName>
        <fullName evidence="6">Uncharacterized protein</fullName>
    </submittedName>
</protein>
<evidence type="ECO:0000256" key="4">
    <source>
        <dbReference type="ARBA" id="ARBA00023004"/>
    </source>
</evidence>
<evidence type="ECO:0000256" key="3">
    <source>
        <dbReference type="ARBA" id="ARBA00022723"/>
    </source>
</evidence>
<dbReference type="AlphaFoldDB" id="A0A699ZKN5"/>
<feature type="non-terminal residue" evidence="6">
    <location>
        <position position="194"/>
    </location>
</feature>
<comment type="similarity">
    <text evidence="2">Belongs to the carotenoid oxygenase family.</text>
</comment>
<dbReference type="GO" id="GO:0016121">
    <property type="term" value="P:carotene catabolic process"/>
    <property type="evidence" value="ECO:0007669"/>
    <property type="project" value="TreeGrafter"/>
</dbReference>
<dbReference type="Pfam" id="PF03055">
    <property type="entry name" value="RPE65"/>
    <property type="match status" value="1"/>
</dbReference>